<dbReference type="InterPro" id="IPR029026">
    <property type="entry name" value="tRNA_m1G_MTases_N"/>
</dbReference>
<evidence type="ECO:0000256" key="1">
    <source>
        <dbReference type="ARBA" id="ARBA00022603"/>
    </source>
</evidence>
<keyword evidence="1 4" id="KW-0489">Methyltransferase</keyword>
<dbReference type="GO" id="GO:0032259">
    <property type="term" value="P:methylation"/>
    <property type="evidence" value="ECO:0007669"/>
    <property type="project" value="UniProtKB-KW"/>
</dbReference>
<reference evidence="4 5" key="1">
    <citation type="submission" date="2023-01" db="EMBL/GenBank/DDBJ databases">
        <title>Novel species of the genus Asticcacaulis isolated from rivers.</title>
        <authorList>
            <person name="Lu H."/>
        </authorList>
    </citation>
    <scope>NUCLEOTIDE SEQUENCE [LARGE SCALE GENOMIC DNA]</scope>
    <source>
        <strain evidence="4 5">BYS171W</strain>
    </source>
</reference>
<dbReference type="CDD" id="cd18095">
    <property type="entry name" value="SpoU-like_rRNA-MTase"/>
    <property type="match status" value="1"/>
</dbReference>
<dbReference type="InterPro" id="IPR029028">
    <property type="entry name" value="Alpha/beta_knot_MTases"/>
</dbReference>
<dbReference type="SUPFAM" id="SSF75217">
    <property type="entry name" value="alpha/beta knot"/>
    <property type="match status" value="1"/>
</dbReference>
<dbReference type="SUPFAM" id="SSF55315">
    <property type="entry name" value="L30e-like"/>
    <property type="match status" value="1"/>
</dbReference>
<dbReference type="Proteomes" id="UP001214854">
    <property type="component" value="Unassembled WGS sequence"/>
</dbReference>
<dbReference type="Gene3D" id="3.40.1280.10">
    <property type="match status" value="1"/>
</dbReference>
<dbReference type="InterPro" id="IPR001537">
    <property type="entry name" value="SpoU_MeTrfase"/>
</dbReference>
<feature type="domain" description="tRNA/rRNA methyltransferase SpoU type" evidence="3">
    <location>
        <begin position="114"/>
        <end position="249"/>
    </location>
</feature>
<keyword evidence="2" id="KW-0808">Transferase</keyword>
<dbReference type="InterPro" id="IPR029064">
    <property type="entry name" value="Ribosomal_eL30-like_sf"/>
</dbReference>
<dbReference type="EMBL" id="JAQQKX010000002">
    <property type="protein sequence ID" value="MDC7682268.1"/>
    <property type="molecule type" value="Genomic_DNA"/>
</dbReference>
<keyword evidence="5" id="KW-1185">Reference proteome</keyword>
<dbReference type="PANTHER" id="PTHR43191">
    <property type="entry name" value="RRNA METHYLTRANSFERASE 3"/>
    <property type="match status" value="1"/>
</dbReference>
<dbReference type="PANTHER" id="PTHR43191:SF12">
    <property type="entry name" value="RRNA METHYLASE"/>
    <property type="match status" value="1"/>
</dbReference>
<sequence>MLFEITDPDDTRLVLYRDVKDRDLTGRNGLFMAEGKVVLERLFTSPVAETVSVLTTPERLPGLAHLPDAPVYVVPQAVMDAVAGFPIHRGYLALGRYAPKQTLTQRVSGNRARVLVLCGISNTDNMGGLMRNAAAFGVDAVVLDETCCDPLYRKAIRVSVGGVLEVPHYRVDDVVGTLKALDLTPYALTPSGAMTLETVVPAARSAVLFGAEGPGLSADIMAACETVRIDMHGGFDSLNVATTSGIVLYYFSRL</sequence>
<dbReference type="GO" id="GO:0008168">
    <property type="term" value="F:methyltransferase activity"/>
    <property type="evidence" value="ECO:0007669"/>
    <property type="project" value="UniProtKB-KW"/>
</dbReference>
<gene>
    <name evidence="4" type="ORF">PQU92_03215</name>
</gene>
<dbReference type="InterPro" id="IPR051259">
    <property type="entry name" value="rRNA_Methyltransferase"/>
</dbReference>
<comment type="caution">
    <text evidence="4">The sequence shown here is derived from an EMBL/GenBank/DDBJ whole genome shotgun (WGS) entry which is preliminary data.</text>
</comment>
<evidence type="ECO:0000313" key="5">
    <source>
        <dbReference type="Proteomes" id="UP001214854"/>
    </source>
</evidence>
<organism evidence="4 5">
    <name type="scientific">Asticcacaulis aquaticus</name>
    <dbReference type="NCBI Taxonomy" id="2984212"/>
    <lineage>
        <taxon>Bacteria</taxon>
        <taxon>Pseudomonadati</taxon>
        <taxon>Pseudomonadota</taxon>
        <taxon>Alphaproteobacteria</taxon>
        <taxon>Caulobacterales</taxon>
        <taxon>Caulobacteraceae</taxon>
        <taxon>Asticcacaulis</taxon>
    </lineage>
</organism>
<name>A0ABT5HQP2_9CAUL</name>
<evidence type="ECO:0000256" key="2">
    <source>
        <dbReference type="ARBA" id="ARBA00022679"/>
    </source>
</evidence>
<accession>A0ABT5HQP2</accession>
<proteinExistence type="predicted"/>
<evidence type="ECO:0000313" key="4">
    <source>
        <dbReference type="EMBL" id="MDC7682268.1"/>
    </source>
</evidence>
<protein>
    <submittedName>
        <fullName evidence="4">RNA methyltransferase</fullName>
    </submittedName>
</protein>
<dbReference type="Pfam" id="PF00588">
    <property type="entry name" value="SpoU_methylase"/>
    <property type="match status" value="1"/>
</dbReference>
<evidence type="ECO:0000259" key="3">
    <source>
        <dbReference type="Pfam" id="PF00588"/>
    </source>
</evidence>
<dbReference type="RefSeq" id="WP_272746778.1">
    <property type="nucleotide sequence ID" value="NZ_JAQQKX010000002.1"/>
</dbReference>